<dbReference type="SMART" id="SM00391">
    <property type="entry name" value="MBD"/>
    <property type="match status" value="1"/>
</dbReference>
<feature type="region of interest" description="Disordered" evidence="4">
    <location>
        <begin position="118"/>
        <end position="352"/>
    </location>
</feature>
<protein>
    <submittedName>
        <fullName evidence="6">Methyl CpG binding protein 2</fullName>
    </submittedName>
</protein>
<dbReference type="Ensembl" id="ENSECRT00000011790.1">
    <property type="protein sequence ID" value="ENSECRP00000011601.1"/>
    <property type="gene ID" value="ENSECRG00000007685.1"/>
</dbReference>
<dbReference type="GO" id="GO:0008327">
    <property type="term" value="F:methyl-CpG binding"/>
    <property type="evidence" value="ECO:0007669"/>
    <property type="project" value="TreeGrafter"/>
</dbReference>
<comment type="subcellular location">
    <subcellularLocation>
        <location evidence="1">Nucleus</location>
    </subcellularLocation>
</comment>
<dbReference type="GO" id="GO:0000792">
    <property type="term" value="C:heterochromatin"/>
    <property type="evidence" value="ECO:0007669"/>
    <property type="project" value="TreeGrafter"/>
</dbReference>
<reference evidence="6" key="2">
    <citation type="submission" date="2025-08" db="UniProtKB">
        <authorList>
            <consortium name="Ensembl"/>
        </authorList>
    </citation>
    <scope>IDENTIFICATION</scope>
</reference>
<proteinExistence type="predicted"/>
<name>A0A8C4SA91_ERPCA</name>
<dbReference type="GO" id="GO:0010385">
    <property type="term" value="F:double-stranded methylated DNA binding"/>
    <property type="evidence" value="ECO:0007669"/>
    <property type="project" value="TreeGrafter"/>
</dbReference>
<evidence type="ECO:0000313" key="7">
    <source>
        <dbReference type="Proteomes" id="UP000694620"/>
    </source>
</evidence>
<evidence type="ECO:0000256" key="4">
    <source>
        <dbReference type="SAM" id="MobiDB-lite"/>
    </source>
</evidence>
<dbReference type="Gene3D" id="3.30.890.10">
    <property type="entry name" value="Methyl-cpg-binding Protein 2, Chain A"/>
    <property type="match status" value="1"/>
</dbReference>
<evidence type="ECO:0000313" key="6">
    <source>
        <dbReference type="Ensembl" id="ENSECRP00000011601.1"/>
    </source>
</evidence>
<dbReference type="GO" id="GO:0005634">
    <property type="term" value="C:nucleus"/>
    <property type="evidence" value="ECO:0007669"/>
    <property type="project" value="UniProtKB-SubCell"/>
</dbReference>
<keyword evidence="7" id="KW-1185">Reference proteome</keyword>
<dbReference type="PANTHER" id="PTHR15074">
    <property type="entry name" value="METHYL-CPG-BINDING PROTEIN"/>
    <property type="match status" value="1"/>
</dbReference>
<feature type="domain" description="MBD" evidence="5">
    <location>
        <begin position="1"/>
        <end position="53"/>
    </location>
</feature>
<evidence type="ECO:0000259" key="5">
    <source>
        <dbReference type="PROSITE" id="PS50982"/>
    </source>
</evidence>
<sequence>MFWIQSKKNNKILFVGFPEGKAFRSKVELISYFQKVGDTTTDPNDFDFTVTGRGSPSRREKKPPKKPKVMKTSGRGRGRPKGSGKIRLASEGVAVKRVVEKSPGKLLVKMPFVSPSVKTEVEAPPAQAPVKKRPGRKRKLEHDPQGAPKKRGRKPASVVVSEAKKKAPKESSSKPVQETALPIKKRKTRETVEEPEPTPAPPVVEEVPSPGKIQKFAKSPVRKHKDVTEEDSSSGSPTKSHKKKEQHHSEDKAVAQVPQDNEPQDLSTPKLYREEKQSTAKTEAARADSFPSKEGATQTLSTADGKHRPSMVIGGGVGEGAEMKDIVPSSAVPRPAREETVDSRTPVSERVS</sequence>
<feature type="compositionally biased region" description="Polar residues" evidence="4">
    <location>
        <begin position="258"/>
        <end position="267"/>
    </location>
</feature>
<evidence type="ECO:0000256" key="1">
    <source>
        <dbReference type="ARBA" id="ARBA00004123"/>
    </source>
</evidence>
<dbReference type="Proteomes" id="UP000694620">
    <property type="component" value="Chromosome 11"/>
</dbReference>
<accession>A0A8C4SA91</accession>
<feature type="compositionally biased region" description="Basic residues" evidence="4">
    <location>
        <begin position="59"/>
        <end position="84"/>
    </location>
</feature>
<gene>
    <name evidence="6" type="primary">MECP2</name>
</gene>
<feature type="compositionally biased region" description="Basic and acidic residues" evidence="4">
    <location>
        <begin position="271"/>
        <end position="286"/>
    </location>
</feature>
<keyword evidence="2" id="KW-0597">Phosphoprotein</keyword>
<reference evidence="6" key="1">
    <citation type="submission" date="2021-06" db="EMBL/GenBank/DDBJ databases">
        <authorList>
            <consortium name="Wellcome Sanger Institute Data Sharing"/>
        </authorList>
    </citation>
    <scope>NUCLEOTIDE SEQUENCE [LARGE SCALE GENOMIC DNA]</scope>
</reference>
<dbReference type="GeneTree" id="ENSGT00530000063687"/>
<organism evidence="6 7">
    <name type="scientific">Erpetoichthys calabaricus</name>
    <name type="common">Rope fish</name>
    <name type="synonym">Calamoichthys calabaricus</name>
    <dbReference type="NCBI Taxonomy" id="27687"/>
    <lineage>
        <taxon>Eukaryota</taxon>
        <taxon>Metazoa</taxon>
        <taxon>Chordata</taxon>
        <taxon>Craniata</taxon>
        <taxon>Vertebrata</taxon>
        <taxon>Euteleostomi</taxon>
        <taxon>Actinopterygii</taxon>
        <taxon>Polypteriformes</taxon>
        <taxon>Polypteridae</taxon>
        <taxon>Erpetoichthys</taxon>
    </lineage>
</organism>
<dbReference type="SUPFAM" id="SSF54171">
    <property type="entry name" value="DNA-binding domain"/>
    <property type="match status" value="1"/>
</dbReference>
<dbReference type="PROSITE" id="PS50982">
    <property type="entry name" value="MBD"/>
    <property type="match status" value="1"/>
</dbReference>
<evidence type="ECO:0000256" key="3">
    <source>
        <dbReference type="ARBA" id="ARBA00023242"/>
    </source>
</evidence>
<dbReference type="GO" id="GO:0003682">
    <property type="term" value="F:chromatin binding"/>
    <property type="evidence" value="ECO:0007669"/>
    <property type="project" value="TreeGrafter"/>
</dbReference>
<reference evidence="6" key="3">
    <citation type="submission" date="2025-09" db="UniProtKB">
        <authorList>
            <consortium name="Ensembl"/>
        </authorList>
    </citation>
    <scope>IDENTIFICATION</scope>
</reference>
<dbReference type="InterPro" id="IPR016177">
    <property type="entry name" value="DNA-bd_dom_sf"/>
</dbReference>
<evidence type="ECO:0000256" key="2">
    <source>
        <dbReference type="ARBA" id="ARBA00022553"/>
    </source>
</evidence>
<feature type="region of interest" description="Disordered" evidence="4">
    <location>
        <begin position="43"/>
        <end position="89"/>
    </location>
</feature>
<dbReference type="AlphaFoldDB" id="A0A8C4SA91"/>
<dbReference type="PANTHER" id="PTHR15074:SF6">
    <property type="entry name" value="METHYL-CPG-BINDING PROTEIN 2"/>
    <property type="match status" value="1"/>
</dbReference>
<feature type="compositionally biased region" description="Basic and acidic residues" evidence="4">
    <location>
        <begin position="162"/>
        <end position="172"/>
    </location>
</feature>
<dbReference type="GO" id="GO:0000122">
    <property type="term" value="P:negative regulation of transcription by RNA polymerase II"/>
    <property type="evidence" value="ECO:0007669"/>
    <property type="project" value="TreeGrafter"/>
</dbReference>
<dbReference type="InterPro" id="IPR045138">
    <property type="entry name" value="MeCP2/MBD4"/>
</dbReference>
<keyword evidence="3" id="KW-0539">Nucleus</keyword>
<feature type="compositionally biased region" description="Basic residues" evidence="4">
    <location>
        <begin position="130"/>
        <end position="139"/>
    </location>
</feature>
<dbReference type="InterPro" id="IPR001739">
    <property type="entry name" value="Methyl_CpG_DNA-bd"/>
</dbReference>